<keyword evidence="1" id="KW-1133">Transmembrane helix</keyword>
<feature type="transmembrane region" description="Helical" evidence="1">
    <location>
        <begin position="43"/>
        <end position="61"/>
    </location>
</feature>
<dbReference type="Proteomes" id="UP000241284">
    <property type="component" value="Unassembled WGS sequence"/>
</dbReference>
<proteinExistence type="predicted"/>
<evidence type="ECO:0000256" key="1">
    <source>
        <dbReference type="SAM" id="Phobius"/>
    </source>
</evidence>
<comment type="caution">
    <text evidence="2">The sequence shown here is derived from an EMBL/GenBank/DDBJ whole genome shotgun (WGS) entry which is preliminary data.</text>
</comment>
<reference evidence="2 3" key="1">
    <citation type="submission" date="2017-04" db="EMBL/GenBank/DDBJ databases">
        <title>Novel microbial lineages endemic to geothermal iron-oxide mats fill important gaps in the evolutionary history of Archaea.</title>
        <authorList>
            <person name="Jay Z.J."/>
            <person name="Beam J.P."/>
            <person name="Dlakic M."/>
            <person name="Rusch D.B."/>
            <person name="Kozubal M.A."/>
            <person name="Inskeep W.P."/>
        </authorList>
    </citation>
    <scope>NUCLEOTIDE SEQUENCE [LARGE SCALE GENOMIC DNA]</scope>
    <source>
        <strain evidence="2">ECH_B_2</strain>
    </source>
</reference>
<dbReference type="AlphaFoldDB" id="A0A2R6B6S8"/>
<gene>
    <name evidence="2" type="ORF">B9Q06_09455</name>
</gene>
<sequence>MKNPVSRHEGLIPLIYFLACCGVPVVVAAFGSYVRAILKQPEFRISVVIVLSAAIGVLLSVSAKGKKSGVGSGGEKE</sequence>
<evidence type="ECO:0000313" key="3">
    <source>
        <dbReference type="Proteomes" id="UP000241284"/>
    </source>
</evidence>
<accession>A0A2R6B6S8</accession>
<protein>
    <submittedName>
        <fullName evidence="2">Uncharacterized protein</fullName>
    </submittedName>
</protein>
<keyword evidence="1" id="KW-0812">Transmembrane</keyword>
<keyword evidence="1" id="KW-0472">Membrane</keyword>
<name>A0A2R6B6S8_9ARCH</name>
<dbReference type="EMBL" id="NEXH01000026">
    <property type="protein sequence ID" value="PSN94361.1"/>
    <property type="molecule type" value="Genomic_DNA"/>
</dbReference>
<feature type="transmembrane region" description="Helical" evidence="1">
    <location>
        <begin position="12"/>
        <end position="31"/>
    </location>
</feature>
<evidence type="ECO:0000313" key="2">
    <source>
        <dbReference type="EMBL" id="PSN94361.1"/>
    </source>
</evidence>
<organism evidence="2 3">
    <name type="scientific">Candidatus Marsarchaeota G2 archaeon ECH_B_2</name>
    <dbReference type="NCBI Taxonomy" id="1978160"/>
    <lineage>
        <taxon>Archaea</taxon>
        <taxon>Candidatus Marsarchaeota</taxon>
        <taxon>Candidatus Marsarchaeota group 2</taxon>
    </lineage>
</organism>